<dbReference type="AlphaFoldDB" id="A0A5S9N347"/>
<gene>
    <name evidence="4" type="primary">ftsN</name>
    <name evidence="4" type="ORF">DPBNPPHM_00207</name>
</gene>
<keyword evidence="2" id="KW-1133">Transmembrane helix</keyword>
<dbReference type="PANTHER" id="PTHR38687:SF1">
    <property type="entry name" value="CELL DIVISION PROTEIN DEDD"/>
    <property type="match status" value="1"/>
</dbReference>
<dbReference type="Proteomes" id="UP000434580">
    <property type="component" value="Unassembled WGS sequence"/>
</dbReference>
<evidence type="ECO:0000259" key="3">
    <source>
        <dbReference type="PROSITE" id="PS51724"/>
    </source>
</evidence>
<dbReference type="Gene3D" id="3.30.70.1070">
    <property type="entry name" value="Sporulation related repeat"/>
    <property type="match status" value="1"/>
</dbReference>
<keyword evidence="2" id="KW-0472">Membrane</keyword>
<dbReference type="PROSITE" id="PS51724">
    <property type="entry name" value="SPOR"/>
    <property type="match status" value="1"/>
</dbReference>
<proteinExistence type="predicted"/>
<feature type="region of interest" description="Disordered" evidence="1">
    <location>
        <begin position="1"/>
        <end position="25"/>
    </location>
</feature>
<sequence>MSHDFAKKNSKSKPTKKRGAKQAAQPAARKLPGWVLFFSGVAITLFGQFLWQLAQVETSANPEEPVVRPNIKWLDDPKSTADSAPTKRPELKFYDTLKDMEVKVPDEVVAQREQEDYNYALQAGSFKSGNDANQLRAEIILLGLDANIEKRVSQTSGTTWHRVIVGPFTSRSALAKARSTLINNNIKTIRIKRS</sequence>
<dbReference type="GO" id="GO:0032506">
    <property type="term" value="P:cytokinetic process"/>
    <property type="evidence" value="ECO:0007669"/>
    <property type="project" value="TreeGrafter"/>
</dbReference>
<keyword evidence="4" id="KW-0131">Cell cycle</keyword>
<dbReference type="InterPro" id="IPR036680">
    <property type="entry name" value="SPOR-like_sf"/>
</dbReference>
<dbReference type="SUPFAM" id="SSF110997">
    <property type="entry name" value="Sporulation related repeat"/>
    <property type="match status" value="1"/>
</dbReference>
<name>A0A5S9N347_9GAMM</name>
<reference evidence="4 5" key="1">
    <citation type="submission" date="2019-11" db="EMBL/GenBank/DDBJ databases">
        <authorList>
            <person name="Holert J."/>
        </authorList>
    </citation>
    <scope>NUCLEOTIDE SEQUENCE [LARGE SCALE GENOMIC DNA]</scope>
    <source>
        <strain evidence="4">BC5_2</strain>
    </source>
</reference>
<dbReference type="GO" id="GO:0032153">
    <property type="term" value="C:cell division site"/>
    <property type="evidence" value="ECO:0007669"/>
    <property type="project" value="TreeGrafter"/>
</dbReference>
<dbReference type="InterPro" id="IPR052521">
    <property type="entry name" value="Cell_div_SPOR-domain"/>
</dbReference>
<keyword evidence="2" id="KW-0812">Transmembrane</keyword>
<dbReference type="GO" id="GO:0042834">
    <property type="term" value="F:peptidoglycan binding"/>
    <property type="evidence" value="ECO:0007669"/>
    <property type="project" value="InterPro"/>
</dbReference>
<accession>A0A5S9N347</accession>
<feature type="domain" description="SPOR" evidence="3">
    <location>
        <begin position="113"/>
        <end position="194"/>
    </location>
</feature>
<evidence type="ECO:0000256" key="1">
    <source>
        <dbReference type="SAM" id="MobiDB-lite"/>
    </source>
</evidence>
<evidence type="ECO:0000256" key="2">
    <source>
        <dbReference type="SAM" id="Phobius"/>
    </source>
</evidence>
<dbReference type="GO" id="GO:0030428">
    <property type="term" value="C:cell septum"/>
    <property type="evidence" value="ECO:0007669"/>
    <property type="project" value="TreeGrafter"/>
</dbReference>
<protein>
    <submittedName>
        <fullName evidence="4">Cell division protein FtsN</fullName>
    </submittedName>
</protein>
<dbReference type="Pfam" id="PF05036">
    <property type="entry name" value="SPOR"/>
    <property type="match status" value="1"/>
</dbReference>
<feature type="compositionally biased region" description="Basic residues" evidence="1">
    <location>
        <begin position="8"/>
        <end position="20"/>
    </location>
</feature>
<dbReference type="InterPro" id="IPR007730">
    <property type="entry name" value="SPOR-like_dom"/>
</dbReference>
<organism evidence="4 5">
    <name type="scientific">BD1-7 clade bacterium</name>
    <dbReference type="NCBI Taxonomy" id="2029982"/>
    <lineage>
        <taxon>Bacteria</taxon>
        <taxon>Pseudomonadati</taxon>
        <taxon>Pseudomonadota</taxon>
        <taxon>Gammaproteobacteria</taxon>
        <taxon>Cellvibrionales</taxon>
        <taxon>Spongiibacteraceae</taxon>
        <taxon>BD1-7 clade</taxon>
    </lineage>
</organism>
<keyword evidence="4" id="KW-0132">Cell division</keyword>
<dbReference type="OrthoDB" id="8558195at2"/>
<evidence type="ECO:0000313" key="5">
    <source>
        <dbReference type="Proteomes" id="UP000434580"/>
    </source>
</evidence>
<dbReference type="PANTHER" id="PTHR38687">
    <property type="entry name" value="CELL DIVISION PROTEIN DEDD-RELATED"/>
    <property type="match status" value="1"/>
</dbReference>
<feature type="transmembrane region" description="Helical" evidence="2">
    <location>
        <begin position="31"/>
        <end position="51"/>
    </location>
</feature>
<evidence type="ECO:0000313" key="4">
    <source>
        <dbReference type="EMBL" id="CAA0080045.1"/>
    </source>
</evidence>
<dbReference type="EMBL" id="CACSII010000001">
    <property type="protein sequence ID" value="CAA0080045.1"/>
    <property type="molecule type" value="Genomic_DNA"/>
</dbReference>